<dbReference type="Gene3D" id="3.30.1010.10">
    <property type="entry name" value="Phosphatidylinositol 3-kinase Catalytic Subunit, Chain A, domain 4"/>
    <property type="match status" value="1"/>
</dbReference>
<evidence type="ECO:0000256" key="3">
    <source>
        <dbReference type="ARBA" id="ARBA00022741"/>
    </source>
</evidence>
<comment type="caution">
    <text evidence="12">The sequence shown here is derived from an EMBL/GenBank/DDBJ whole genome shotgun (WGS) entry which is preliminary data.</text>
</comment>
<dbReference type="PROSITE" id="PS51547">
    <property type="entry name" value="C2_PI3K"/>
    <property type="match status" value="1"/>
</dbReference>
<dbReference type="Gene3D" id="1.10.1070.11">
    <property type="entry name" value="Phosphatidylinositol 3-/4-kinase, catalytic domain"/>
    <property type="match status" value="1"/>
</dbReference>
<feature type="region of interest" description="Disordered" evidence="8">
    <location>
        <begin position="216"/>
        <end position="240"/>
    </location>
</feature>
<evidence type="ECO:0000256" key="7">
    <source>
        <dbReference type="PROSITE-ProRule" id="PRU00880"/>
    </source>
</evidence>
<keyword evidence="2 6" id="KW-0808">Transferase</keyword>
<dbReference type="PROSITE" id="PS00916">
    <property type="entry name" value="PI3_4_KINASE_2"/>
    <property type="match status" value="1"/>
</dbReference>
<evidence type="ECO:0000313" key="13">
    <source>
        <dbReference type="Proteomes" id="UP000179807"/>
    </source>
</evidence>
<dbReference type="InterPro" id="IPR011009">
    <property type="entry name" value="Kinase-like_dom_sf"/>
</dbReference>
<dbReference type="AlphaFoldDB" id="A0A1J4JRD6"/>
<dbReference type="InterPro" id="IPR000403">
    <property type="entry name" value="PI3/4_kinase_cat_dom"/>
</dbReference>
<dbReference type="InterPro" id="IPR057756">
    <property type="entry name" value="PI3-kinase_type3/VPS34_cat"/>
</dbReference>
<dbReference type="PANTHER" id="PTHR10048">
    <property type="entry name" value="PHOSPHATIDYLINOSITOL KINASE"/>
    <property type="match status" value="1"/>
</dbReference>
<evidence type="ECO:0000256" key="2">
    <source>
        <dbReference type="ARBA" id="ARBA00022679"/>
    </source>
</evidence>
<dbReference type="GO" id="GO:0048015">
    <property type="term" value="P:phosphatidylinositol-mediated signaling"/>
    <property type="evidence" value="ECO:0007669"/>
    <property type="project" value="TreeGrafter"/>
</dbReference>
<evidence type="ECO:0000256" key="6">
    <source>
        <dbReference type="PIRNR" id="PIRNR000587"/>
    </source>
</evidence>
<dbReference type="PANTHER" id="PTHR10048:SF7">
    <property type="entry name" value="PHOSPHATIDYLINOSITOL 3-KINASE CATALYTIC SUBUNIT TYPE 3"/>
    <property type="match status" value="1"/>
</dbReference>
<dbReference type="PROSITE" id="PS50290">
    <property type="entry name" value="PI3_4_KINASE_3"/>
    <property type="match status" value="1"/>
</dbReference>
<dbReference type="InterPro" id="IPR008290">
    <property type="entry name" value="PI3K_Vps34"/>
</dbReference>
<gene>
    <name evidence="12" type="ORF">TRFO_32158</name>
</gene>
<name>A0A1J4JRD6_9EUKA</name>
<dbReference type="Gene3D" id="1.25.40.70">
    <property type="entry name" value="Phosphatidylinositol 3-kinase, accessory domain (PIK)"/>
    <property type="match status" value="1"/>
</dbReference>
<dbReference type="Pfam" id="PF00613">
    <property type="entry name" value="PI3Ka"/>
    <property type="match status" value="1"/>
</dbReference>
<evidence type="ECO:0000259" key="9">
    <source>
        <dbReference type="PROSITE" id="PS50290"/>
    </source>
</evidence>
<evidence type="ECO:0000313" key="12">
    <source>
        <dbReference type="EMBL" id="OHT00992.1"/>
    </source>
</evidence>
<dbReference type="InterPro" id="IPR042236">
    <property type="entry name" value="PI3K_accessory_sf"/>
</dbReference>
<sequence>MNSTEPMYTKDFKQNVLVELKSLTVDVAHEIFFDIYKYFKIEIPTSLIEDWDSDEQLPFNVEVECTLVSNNRPLTCPIVIQSEQHVVMNSSFPNISIMHNVMRQQHTFSCNSSLIELPIYYSELPVDSTLRFKFYACLFQAPRKYIGTVSHRLFTCNVKRLRTGPYILGFDEPKNKVKNDLLNDPKIDSNITSNIFNTVNSSNSLASLNSISSMNSMTSNSPTTTSTTNLPNPSISPNKNTTNLNRSIGGANSLNLNNVNKKHQSNLHKHVRRIITGKLPAYELFDDQVRIVAESLHPDDAVKYFISLYNPMKPPKLSDSEMFIEVNILSPAQSSSINVLYSECEVESIYSKISTNMFQLTKESNNIKIQKTFAQIRSMPPLADITSNYRSFIRTNYETCLNDPSLLSALFRSMNWSNEDDIKNLSDKLKDLPPVGLEYALEFFTSRFDHEPVRQYAVRCIASVPPETLQLYLPQLIQAVKVSYSDGLSDILVNHSKENVLFASKVYWTAHSDDDPKVNKLKNDLMSGVTEDVMVSLKSQRKLIDDIYALLDKSVGGKRVTTEIQSKLRANLAGDFAHLQHFAPVRLPLEPTLFTVGIDPVDIKVFQSKLCPVALKFLIADENNSVYRIIFKLGDDMRQDQLILQLFEVMDKIFQTTSMQLNITTYHIHAFTVKFGCCQFIDNSKAIYDIVNIDNQSILEYFEDDKGEKFGELPAKIDRYTRSLAAYLVMTYVLLVGDRHDNNIMVKKDGRLLHIDFGFILGEVTKPFTPPVKLRKGMLSPIGGDGLNKVMNFAGPAFNALRKQARLILTLIELMFDSKLPCFNENPKRKLQRVEQSLMLPLTDIEAMNALKALLLDSVNSKAMTVWDKVHEIAVSHAAGNV</sequence>
<reference evidence="12" key="1">
    <citation type="submission" date="2016-10" db="EMBL/GenBank/DDBJ databases">
        <authorList>
            <person name="Benchimol M."/>
            <person name="Almeida L.G."/>
            <person name="Vasconcelos A.T."/>
            <person name="Perreira-Neves A."/>
            <person name="Rosa I.A."/>
            <person name="Tasca T."/>
            <person name="Bogo M.R."/>
            <person name="de Souza W."/>
        </authorList>
    </citation>
    <scope>NUCLEOTIDE SEQUENCE [LARGE SCALE GENOMIC DNA]</scope>
    <source>
        <strain evidence="12">K</strain>
    </source>
</reference>
<dbReference type="Proteomes" id="UP000179807">
    <property type="component" value="Unassembled WGS sequence"/>
</dbReference>
<dbReference type="Pfam" id="PF00454">
    <property type="entry name" value="PI3_PI4_kinase"/>
    <property type="match status" value="1"/>
</dbReference>
<feature type="domain" description="C2 PI3K-type" evidence="11">
    <location>
        <begin position="35"/>
        <end position="215"/>
    </location>
</feature>
<evidence type="ECO:0000259" key="10">
    <source>
        <dbReference type="PROSITE" id="PS51545"/>
    </source>
</evidence>
<dbReference type="InterPro" id="IPR035892">
    <property type="entry name" value="C2_domain_sf"/>
</dbReference>
<evidence type="ECO:0000256" key="5">
    <source>
        <dbReference type="ARBA" id="ARBA00022840"/>
    </source>
</evidence>
<organism evidence="12 13">
    <name type="scientific">Tritrichomonas foetus</name>
    <dbReference type="NCBI Taxonomy" id="1144522"/>
    <lineage>
        <taxon>Eukaryota</taxon>
        <taxon>Metamonada</taxon>
        <taxon>Parabasalia</taxon>
        <taxon>Tritrichomonadida</taxon>
        <taxon>Tritrichomonadidae</taxon>
        <taxon>Tritrichomonas</taxon>
    </lineage>
</organism>
<dbReference type="CDD" id="cd00896">
    <property type="entry name" value="PI3Kc_III"/>
    <property type="match status" value="1"/>
</dbReference>
<dbReference type="GO" id="GO:0000407">
    <property type="term" value="C:phagophore assembly site"/>
    <property type="evidence" value="ECO:0007669"/>
    <property type="project" value="TreeGrafter"/>
</dbReference>
<dbReference type="GO" id="GO:0005524">
    <property type="term" value="F:ATP binding"/>
    <property type="evidence" value="ECO:0007669"/>
    <property type="project" value="UniProtKB-UniRule"/>
</dbReference>
<dbReference type="InterPro" id="IPR018936">
    <property type="entry name" value="PI3/4_kinase_CS"/>
</dbReference>
<dbReference type="GO" id="GO:0005777">
    <property type="term" value="C:peroxisome"/>
    <property type="evidence" value="ECO:0007669"/>
    <property type="project" value="TreeGrafter"/>
</dbReference>
<dbReference type="GO" id="GO:0016303">
    <property type="term" value="F:1-phosphatidylinositol-3-kinase activity"/>
    <property type="evidence" value="ECO:0007669"/>
    <property type="project" value="UniProtKB-EC"/>
</dbReference>
<feature type="compositionally biased region" description="Low complexity" evidence="8">
    <location>
        <begin position="216"/>
        <end position="238"/>
    </location>
</feature>
<dbReference type="VEuPathDB" id="TrichDB:TRFO_32158"/>
<dbReference type="EMBL" id="MLAK01000928">
    <property type="protein sequence ID" value="OHT00992.1"/>
    <property type="molecule type" value="Genomic_DNA"/>
</dbReference>
<dbReference type="SUPFAM" id="SSF48371">
    <property type="entry name" value="ARM repeat"/>
    <property type="match status" value="1"/>
</dbReference>
<dbReference type="InterPro" id="IPR002420">
    <property type="entry name" value="PI3K-type_C2_dom"/>
</dbReference>
<dbReference type="SMART" id="SM00146">
    <property type="entry name" value="PI3Kc"/>
    <property type="match status" value="1"/>
</dbReference>
<dbReference type="GeneID" id="94843052"/>
<dbReference type="SUPFAM" id="SSF56112">
    <property type="entry name" value="Protein kinase-like (PK-like)"/>
    <property type="match status" value="1"/>
</dbReference>
<dbReference type="SMART" id="SM00145">
    <property type="entry name" value="PI3Ka"/>
    <property type="match status" value="1"/>
</dbReference>
<proteinExistence type="inferred from homology"/>
<dbReference type="InterPro" id="IPR036940">
    <property type="entry name" value="PI3/4_kinase_cat_sf"/>
</dbReference>
<evidence type="ECO:0000256" key="4">
    <source>
        <dbReference type="ARBA" id="ARBA00022777"/>
    </source>
</evidence>
<keyword evidence="13" id="KW-1185">Reference proteome</keyword>
<dbReference type="GO" id="GO:0034271">
    <property type="term" value="C:phosphatidylinositol 3-kinase complex, class III, type I"/>
    <property type="evidence" value="ECO:0007669"/>
    <property type="project" value="TreeGrafter"/>
</dbReference>
<dbReference type="GO" id="GO:0000045">
    <property type="term" value="P:autophagosome assembly"/>
    <property type="evidence" value="ECO:0007669"/>
    <property type="project" value="TreeGrafter"/>
</dbReference>
<dbReference type="PROSITE" id="PS51545">
    <property type="entry name" value="PIK_HELICAL"/>
    <property type="match status" value="1"/>
</dbReference>
<dbReference type="InterPro" id="IPR015433">
    <property type="entry name" value="PI3/4_kinase"/>
</dbReference>
<dbReference type="FunFam" id="3.30.1010.10:FF:000016">
    <property type="entry name" value="Phosphatidylinositol 3-kinase catalytic subunit type 3"/>
    <property type="match status" value="1"/>
</dbReference>
<evidence type="ECO:0000256" key="8">
    <source>
        <dbReference type="SAM" id="MobiDB-lite"/>
    </source>
</evidence>
<dbReference type="GO" id="GO:0006897">
    <property type="term" value="P:endocytosis"/>
    <property type="evidence" value="ECO:0007669"/>
    <property type="project" value="TreeGrafter"/>
</dbReference>
<keyword evidence="4 6" id="KW-0418">Kinase</keyword>
<dbReference type="InterPro" id="IPR016024">
    <property type="entry name" value="ARM-type_fold"/>
</dbReference>
<protein>
    <recommendedName>
        <fullName evidence="1">phosphatidylinositol 3-kinase</fullName>
        <ecNumber evidence="1">2.7.1.137</ecNumber>
    </recommendedName>
</protein>
<keyword evidence="3 6" id="KW-0547">Nucleotide-binding</keyword>
<dbReference type="EC" id="2.7.1.137" evidence="1"/>
<feature type="domain" description="PIK helical" evidence="10">
    <location>
        <begin position="359"/>
        <end position="536"/>
    </location>
</feature>
<evidence type="ECO:0000256" key="1">
    <source>
        <dbReference type="ARBA" id="ARBA00012073"/>
    </source>
</evidence>
<evidence type="ECO:0000259" key="11">
    <source>
        <dbReference type="PROSITE" id="PS51547"/>
    </source>
</evidence>
<feature type="domain" description="PI3K/PI4K catalytic" evidence="9">
    <location>
        <begin position="599"/>
        <end position="863"/>
    </location>
</feature>
<dbReference type="GO" id="GO:0034272">
    <property type="term" value="C:phosphatidylinositol 3-kinase complex, class III, type II"/>
    <property type="evidence" value="ECO:0007669"/>
    <property type="project" value="TreeGrafter"/>
</dbReference>
<dbReference type="OrthoDB" id="67688at2759"/>
<dbReference type="RefSeq" id="XP_068354128.1">
    <property type="nucleotide sequence ID" value="XM_068508348.1"/>
</dbReference>
<dbReference type="PROSITE" id="PS00915">
    <property type="entry name" value="PI3_4_KINASE_1"/>
    <property type="match status" value="1"/>
</dbReference>
<dbReference type="SUPFAM" id="SSF49562">
    <property type="entry name" value="C2 domain (Calcium/lipid-binding domain, CaLB)"/>
    <property type="match status" value="1"/>
</dbReference>
<dbReference type="InterPro" id="IPR001263">
    <property type="entry name" value="PI3K_accessory_dom"/>
</dbReference>
<accession>A0A1J4JRD6</accession>
<keyword evidence="5 6" id="KW-0067">ATP-binding</keyword>
<dbReference type="GO" id="GO:0005768">
    <property type="term" value="C:endosome"/>
    <property type="evidence" value="ECO:0007669"/>
    <property type="project" value="TreeGrafter"/>
</dbReference>
<dbReference type="Pfam" id="PF00792">
    <property type="entry name" value="PI3K_C2"/>
    <property type="match status" value="1"/>
</dbReference>
<comment type="similarity">
    <text evidence="6 7">Belongs to the PI3/PI4-kinase family.</text>
</comment>
<dbReference type="PIRSF" id="PIRSF000587">
    <property type="entry name" value="PI3K_Vps34"/>
    <property type="match status" value="1"/>
</dbReference>